<keyword evidence="7 11" id="KW-0418">Kinase</keyword>
<dbReference type="VEuPathDB" id="AmoebaDB:NF0001840"/>
<evidence type="ECO:0000313" key="15">
    <source>
        <dbReference type="Proteomes" id="UP000444721"/>
    </source>
</evidence>
<gene>
    <name evidence="14" type="ORF">FDP41_007528</name>
</gene>
<reference evidence="14 15" key="1">
    <citation type="journal article" date="2019" name="Sci. Rep.">
        <title>Nanopore sequencing improves the draft genome of the human pathogenic amoeba Naegleria fowleri.</title>
        <authorList>
            <person name="Liechti N."/>
            <person name="Schurch N."/>
            <person name="Bruggmann R."/>
            <person name="Wittwer M."/>
        </authorList>
    </citation>
    <scope>NUCLEOTIDE SEQUENCE [LARGE SCALE GENOMIC DNA]</scope>
    <source>
        <strain evidence="14 15">ATCC 30894</strain>
    </source>
</reference>
<dbReference type="GeneID" id="68114746"/>
<dbReference type="PROSITE" id="PS00603">
    <property type="entry name" value="TK_CELLULAR_TYPE"/>
    <property type="match status" value="1"/>
</dbReference>
<comment type="catalytic activity">
    <reaction evidence="10 11">
        <text>thymidine + ATP = dTMP + ADP + H(+)</text>
        <dbReference type="Rhea" id="RHEA:19129"/>
        <dbReference type="ChEBI" id="CHEBI:15378"/>
        <dbReference type="ChEBI" id="CHEBI:17748"/>
        <dbReference type="ChEBI" id="CHEBI:30616"/>
        <dbReference type="ChEBI" id="CHEBI:63528"/>
        <dbReference type="ChEBI" id="CHEBI:456216"/>
        <dbReference type="EC" id="2.7.1.21"/>
    </reaction>
</comment>
<evidence type="ECO:0000256" key="10">
    <source>
        <dbReference type="ARBA" id="ARBA00048254"/>
    </source>
</evidence>
<dbReference type="Gene3D" id="3.40.50.300">
    <property type="entry name" value="P-loop containing nucleotide triphosphate hydrolases"/>
    <property type="match status" value="1"/>
</dbReference>
<evidence type="ECO:0000256" key="1">
    <source>
        <dbReference type="ARBA" id="ARBA00007587"/>
    </source>
</evidence>
<keyword evidence="8" id="KW-0862">Zinc</keyword>
<dbReference type="VEuPathDB" id="AmoebaDB:NfTy_003690"/>
<dbReference type="InterPro" id="IPR020633">
    <property type="entry name" value="Thymidine_kinase_CS"/>
</dbReference>
<dbReference type="PANTHER" id="PTHR11441:SF0">
    <property type="entry name" value="THYMIDINE KINASE, CYTOSOLIC"/>
    <property type="match status" value="1"/>
</dbReference>
<dbReference type="EC" id="2.7.1.21" evidence="2 11"/>
<feature type="compositionally biased region" description="Low complexity" evidence="13">
    <location>
        <begin position="17"/>
        <end position="37"/>
    </location>
</feature>
<protein>
    <recommendedName>
        <fullName evidence="2 11">Thymidine kinase</fullName>
        <ecNumber evidence="2 11">2.7.1.21</ecNumber>
    </recommendedName>
</protein>
<dbReference type="GO" id="GO:0042802">
    <property type="term" value="F:identical protein binding"/>
    <property type="evidence" value="ECO:0007669"/>
    <property type="project" value="UniProtKB-ARBA"/>
</dbReference>
<dbReference type="GO" id="GO:0071897">
    <property type="term" value="P:DNA biosynthetic process"/>
    <property type="evidence" value="ECO:0007669"/>
    <property type="project" value="UniProtKB-KW"/>
</dbReference>
<dbReference type="GO" id="GO:0005524">
    <property type="term" value="F:ATP binding"/>
    <property type="evidence" value="ECO:0007669"/>
    <property type="project" value="UniProtKB-KW"/>
</dbReference>
<dbReference type="GO" id="GO:0004797">
    <property type="term" value="F:thymidine kinase activity"/>
    <property type="evidence" value="ECO:0007669"/>
    <property type="project" value="UniProtKB-EC"/>
</dbReference>
<dbReference type="VEuPathDB" id="AmoebaDB:FDP41_007528"/>
<dbReference type="InterPro" id="IPR001267">
    <property type="entry name" value="Thymidine_kinase"/>
</dbReference>
<evidence type="ECO:0000256" key="13">
    <source>
        <dbReference type="SAM" id="MobiDB-lite"/>
    </source>
</evidence>
<proteinExistence type="inferred from homology"/>
<dbReference type="Pfam" id="PF00265">
    <property type="entry name" value="TK"/>
    <property type="match status" value="1"/>
</dbReference>
<dbReference type="GO" id="GO:0046872">
    <property type="term" value="F:metal ion binding"/>
    <property type="evidence" value="ECO:0007669"/>
    <property type="project" value="UniProtKB-KW"/>
</dbReference>
<dbReference type="FunFam" id="3.40.50.300:FF:001270">
    <property type="entry name" value="Thymidine kinase"/>
    <property type="match status" value="1"/>
</dbReference>
<dbReference type="EMBL" id="VFQX01000003">
    <property type="protein sequence ID" value="KAF0984351.1"/>
    <property type="molecule type" value="Genomic_DNA"/>
</dbReference>
<name>A0A6A5CAR6_NAEFO</name>
<evidence type="ECO:0000313" key="14">
    <source>
        <dbReference type="EMBL" id="KAF0984351.1"/>
    </source>
</evidence>
<evidence type="ECO:0000256" key="12">
    <source>
        <dbReference type="RuleBase" id="RU004165"/>
    </source>
</evidence>
<evidence type="ECO:0000256" key="6">
    <source>
        <dbReference type="ARBA" id="ARBA00022741"/>
    </source>
</evidence>
<keyword evidence="15" id="KW-1185">Reference proteome</keyword>
<evidence type="ECO:0000256" key="4">
    <source>
        <dbReference type="ARBA" id="ARBA00022679"/>
    </source>
</evidence>
<dbReference type="Proteomes" id="UP000444721">
    <property type="component" value="Unassembled WGS sequence"/>
</dbReference>
<evidence type="ECO:0000256" key="9">
    <source>
        <dbReference type="ARBA" id="ARBA00022840"/>
    </source>
</evidence>
<comment type="similarity">
    <text evidence="1 12">Belongs to the thymidine kinase family.</text>
</comment>
<keyword evidence="5" id="KW-0479">Metal-binding</keyword>
<keyword evidence="9 11" id="KW-0067">ATP-binding</keyword>
<accession>A0A6A5CAR6</accession>
<evidence type="ECO:0000256" key="2">
    <source>
        <dbReference type="ARBA" id="ARBA00012118"/>
    </source>
</evidence>
<dbReference type="OrthoDB" id="439028at2759"/>
<feature type="region of interest" description="Disordered" evidence="13">
    <location>
        <begin position="1"/>
        <end position="46"/>
    </location>
</feature>
<evidence type="ECO:0000256" key="5">
    <source>
        <dbReference type="ARBA" id="ARBA00022723"/>
    </source>
</evidence>
<keyword evidence="3 11" id="KW-0237">DNA synthesis</keyword>
<dbReference type="Gene3D" id="3.30.60.20">
    <property type="match status" value="1"/>
</dbReference>
<dbReference type="GO" id="GO:0046104">
    <property type="term" value="P:thymidine metabolic process"/>
    <property type="evidence" value="ECO:0007669"/>
    <property type="project" value="TreeGrafter"/>
</dbReference>
<evidence type="ECO:0000256" key="8">
    <source>
        <dbReference type="ARBA" id="ARBA00022833"/>
    </source>
</evidence>
<keyword evidence="4 11" id="KW-0808">Transferase</keyword>
<organism evidence="14 15">
    <name type="scientific">Naegleria fowleri</name>
    <name type="common">Brain eating amoeba</name>
    <dbReference type="NCBI Taxonomy" id="5763"/>
    <lineage>
        <taxon>Eukaryota</taxon>
        <taxon>Discoba</taxon>
        <taxon>Heterolobosea</taxon>
        <taxon>Tetramitia</taxon>
        <taxon>Eutetramitia</taxon>
        <taxon>Vahlkampfiidae</taxon>
        <taxon>Naegleria</taxon>
    </lineage>
</organism>
<dbReference type="OMA" id="IPVYSND"/>
<evidence type="ECO:0000256" key="7">
    <source>
        <dbReference type="ARBA" id="ARBA00022777"/>
    </source>
</evidence>
<evidence type="ECO:0000256" key="3">
    <source>
        <dbReference type="ARBA" id="ARBA00022634"/>
    </source>
</evidence>
<evidence type="ECO:0000256" key="11">
    <source>
        <dbReference type="RuleBase" id="RU000544"/>
    </source>
</evidence>
<dbReference type="SUPFAM" id="SSF52540">
    <property type="entry name" value="P-loop containing nucleoside triphosphate hydrolases"/>
    <property type="match status" value="1"/>
</dbReference>
<dbReference type="FunFam" id="3.30.60.20:FF:000051">
    <property type="entry name" value="Thymidine kinase"/>
    <property type="match status" value="1"/>
</dbReference>
<dbReference type="AlphaFoldDB" id="A0A6A5CAR6"/>
<dbReference type="InterPro" id="IPR027417">
    <property type="entry name" value="P-loop_NTPase"/>
</dbReference>
<keyword evidence="6 11" id="KW-0547">Nucleotide-binding</keyword>
<dbReference type="PANTHER" id="PTHR11441">
    <property type="entry name" value="THYMIDINE KINASE"/>
    <property type="match status" value="1"/>
</dbReference>
<sequence length="282" mass="31403">MSEVAIMSSSSQKILAPSTPKRSASSCSSSPCTPTASTKEEQPIPCFNTPNTPNVLSSKFGFPLLYTGHIQLIFGNMFAGKTSELLRRMRRYQIALKECVLIKYINDVRYSKESVSTHDQVQQRAIPTDRLEKIAHLVQKYDVIGIDEGQFFPDLVDFCEAAANGGKIVIVSALDGTFQRKPFGDVLRLIPMAESVVKLKAVCMVCCKDAAFTKRITDEQQTEVIGGADKYIAVCRECFMTRNTPYAKKNKSVFNESMIEEEQEDTMPFFSSKTLTCQVNAN</sequence>
<comment type="caution">
    <text evidence="14">The sequence shown here is derived from an EMBL/GenBank/DDBJ whole genome shotgun (WGS) entry which is preliminary data.</text>
</comment>
<dbReference type="RefSeq" id="XP_044569064.1">
    <property type="nucleotide sequence ID" value="XM_044711283.1"/>
</dbReference>
<dbReference type="SUPFAM" id="SSF57716">
    <property type="entry name" value="Glucocorticoid receptor-like (DNA-binding domain)"/>
    <property type="match status" value="1"/>
</dbReference>